<protein>
    <recommendedName>
        <fullName evidence="2">LmbE family protein</fullName>
    </recommendedName>
</protein>
<accession>X1GTW4</accession>
<evidence type="ECO:0000313" key="1">
    <source>
        <dbReference type="EMBL" id="GAH60602.1"/>
    </source>
</evidence>
<dbReference type="Pfam" id="PF02585">
    <property type="entry name" value="PIG-L"/>
    <property type="match status" value="1"/>
</dbReference>
<dbReference type="SUPFAM" id="SSF102588">
    <property type="entry name" value="LmbE-like"/>
    <property type="match status" value="1"/>
</dbReference>
<gene>
    <name evidence="1" type="ORF">S03H2_29022</name>
</gene>
<reference evidence="1" key="1">
    <citation type="journal article" date="2014" name="Front. Microbiol.">
        <title>High frequency of phylogenetically diverse reductive dehalogenase-homologous genes in deep subseafloor sedimentary metagenomes.</title>
        <authorList>
            <person name="Kawai M."/>
            <person name="Futagami T."/>
            <person name="Toyoda A."/>
            <person name="Takaki Y."/>
            <person name="Nishi S."/>
            <person name="Hori S."/>
            <person name="Arai W."/>
            <person name="Tsubouchi T."/>
            <person name="Morono Y."/>
            <person name="Uchiyama I."/>
            <person name="Ito T."/>
            <person name="Fujiyama A."/>
            <person name="Inagaki F."/>
            <person name="Takami H."/>
        </authorList>
    </citation>
    <scope>NUCLEOTIDE SEQUENCE</scope>
    <source>
        <strain evidence="1">Expedition CK06-06</strain>
    </source>
</reference>
<name>X1GTW4_9ZZZZ</name>
<dbReference type="InterPro" id="IPR003737">
    <property type="entry name" value="GlcNAc_PI_deacetylase-related"/>
</dbReference>
<organism evidence="1">
    <name type="scientific">marine sediment metagenome</name>
    <dbReference type="NCBI Taxonomy" id="412755"/>
    <lineage>
        <taxon>unclassified sequences</taxon>
        <taxon>metagenomes</taxon>
        <taxon>ecological metagenomes</taxon>
    </lineage>
</organism>
<dbReference type="AlphaFoldDB" id="X1GTW4"/>
<evidence type="ECO:0008006" key="2">
    <source>
        <dbReference type="Google" id="ProtNLM"/>
    </source>
</evidence>
<proteinExistence type="predicted"/>
<sequence length="78" mass="8641">MTDEKKTILACFAHPDDEIGCIGTLSNHVDKGDQVILAWTTSGEMASHFDNMSFNEVKKIREEQGKAETVFLLIALLS</sequence>
<dbReference type="EMBL" id="BARU01017500">
    <property type="protein sequence ID" value="GAH60602.1"/>
    <property type="molecule type" value="Genomic_DNA"/>
</dbReference>
<comment type="caution">
    <text evidence="1">The sequence shown here is derived from an EMBL/GenBank/DDBJ whole genome shotgun (WGS) entry which is preliminary data.</text>
</comment>
<dbReference type="Gene3D" id="3.40.50.10320">
    <property type="entry name" value="LmbE-like"/>
    <property type="match status" value="1"/>
</dbReference>
<dbReference type="InterPro" id="IPR024078">
    <property type="entry name" value="LmbE-like_dom_sf"/>
</dbReference>